<dbReference type="Pfam" id="PF03106">
    <property type="entry name" value="WRKY"/>
    <property type="match status" value="1"/>
</dbReference>
<evidence type="ECO:0000256" key="6">
    <source>
        <dbReference type="SAM" id="MobiDB-lite"/>
    </source>
</evidence>
<sequence length="345" mass="38879">MEEVEETTKAAVENCHRVLSLLETNDQVQYINLKVETEEVVFKFRRVVSLLGSGLGRGRVRKSKMFNTSLPQRIFLDSPHSRTLLSPKPLQVLPTNCFENPIQEMDSKSRNSLQPSQKKFFGNPTLDMKSASKVPPNTSKPKPSQCHLFLGHQHHHQQQIQMMHFQQQQIEFQADKYSRSNSGICLTFDGSTQASTMSSTTTRSFISSLSIDGSGANLGDNSFYSIGMPQLSNQISKEPKRRCSGKVEGGSMKCGSNSNCHCSKRRKPRLRKTIKVPAISDKVADIPPDEFSWRKYGQKPIKGSPHPRGYYKCSSMKGCPARKHVERCLEDPSMLIVTYESEHSH</sequence>
<evidence type="ECO:0000256" key="1">
    <source>
        <dbReference type="ARBA" id="ARBA00004123"/>
    </source>
</evidence>
<dbReference type="SUPFAM" id="SSF118290">
    <property type="entry name" value="WRKY DNA-binding domain"/>
    <property type="match status" value="1"/>
</dbReference>
<name>A0A2N9ET34_FAGSY</name>
<dbReference type="GO" id="GO:0003700">
    <property type="term" value="F:DNA-binding transcription factor activity"/>
    <property type="evidence" value="ECO:0007669"/>
    <property type="project" value="InterPro"/>
</dbReference>
<dbReference type="PANTHER" id="PTHR31282">
    <property type="entry name" value="WRKY TRANSCRIPTION FACTOR 21-RELATED"/>
    <property type="match status" value="1"/>
</dbReference>
<dbReference type="AlphaFoldDB" id="A0A2N9ET34"/>
<gene>
    <name evidence="8" type="ORF">FSB_LOCUS9838</name>
</gene>
<dbReference type="GO" id="GO:0005516">
    <property type="term" value="F:calmodulin binding"/>
    <property type="evidence" value="ECO:0007669"/>
    <property type="project" value="UniProtKB-ARBA"/>
</dbReference>
<comment type="subcellular location">
    <subcellularLocation>
        <location evidence="1">Nucleus</location>
    </subcellularLocation>
</comment>
<proteinExistence type="predicted"/>
<dbReference type="Pfam" id="PF10533">
    <property type="entry name" value="Plant_zn_clust"/>
    <property type="match status" value="1"/>
</dbReference>
<dbReference type="InterPro" id="IPR003657">
    <property type="entry name" value="WRKY_dom"/>
</dbReference>
<evidence type="ECO:0000256" key="5">
    <source>
        <dbReference type="ARBA" id="ARBA00023242"/>
    </source>
</evidence>
<evidence type="ECO:0000259" key="7">
    <source>
        <dbReference type="PROSITE" id="PS50811"/>
    </source>
</evidence>
<evidence type="ECO:0000256" key="3">
    <source>
        <dbReference type="ARBA" id="ARBA00023125"/>
    </source>
</evidence>
<evidence type="ECO:0000256" key="2">
    <source>
        <dbReference type="ARBA" id="ARBA00023015"/>
    </source>
</evidence>
<reference evidence="8" key="1">
    <citation type="submission" date="2018-02" db="EMBL/GenBank/DDBJ databases">
        <authorList>
            <person name="Cohen D.B."/>
            <person name="Kent A.D."/>
        </authorList>
    </citation>
    <scope>NUCLEOTIDE SEQUENCE</scope>
</reference>
<keyword evidence="3" id="KW-0238">DNA-binding</keyword>
<dbReference type="GO" id="GO:0043565">
    <property type="term" value="F:sequence-specific DNA binding"/>
    <property type="evidence" value="ECO:0007669"/>
    <property type="project" value="InterPro"/>
</dbReference>
<dbReference type="PROSITE" id="PS50811">
    <property type="entry name" value="WRKY"/>
    <property type="match status" value="1"/>
</dbReference>
<dbReference type="EMBL" id="OIVN01000549">
    <property type="protein sequence ID" value="SPC81956.1"/>
    <property type="molecule type" value="Genomic_DNA"/>
</dbReference>
<dbReference type="SMART" id="SM00774">
    <property type="entry name" value="WRKY"/>
    <property type="match status" value="1"/>
</dbReference>
<evidence type="ECO:0000256" key="4">
    <source>
        <dbReference type="ARBA" id="ARBA00023163"/>
    </source>
</evidence>
<dbReference type="FunFam" id="2.20.25.80:FF:000004">
    <property type="entry name" value="WRKY transcription factor 65"/>
    <property type="match status" value="1"/>
</dbReference>
<keyword evidence="2" id="KW-0805">Transcription regulation</keyword>
<keyword evidence="4" id="KW-0804">Transcription</keyword>
<dbReference type="InterPro" id="IPR036576">
    <property type="entry name" value="WRKY_dom_sf"/>
</dbReference>
<protein>
    <recommendedName>
        <fullName evidence="7">WRKY domain-containing protein</fullName>
    </recommendedName>
</protein>
<keyword evidence="5" id="KW-0539">Nucleus</keyword>
<dbReference type="InterPro" id="IPR018872">
    <property type="entry name" value="Zn-cluster-dom"/>
</dbReference>
<accession>A0A2N9ET34</accession>
<dbReference type="InterPro" id="IPR044810">
    <property type="entry name" value="WRKY_plant"/>
</dbReference>
<evidence type="ECO:0000313" key="8">
    <source>
        <dbReference type="EMBL" id="SPC81956.1"/>
    </source>
</evidence>
<feature type="domain" description="WRKY" evidence="7">
    <location>
        <begin position="282"/>
        <end position="345"/>
    </location>
</feature>
<dbReference type="GO" id="GO:0005634">
    <property type="term" value="C:nucleus"/>
    <property type="evidence" value="ECO:0007669"/>
    <property type="project" value="UniProtKB-SubCell"/>
</dbReference>
<organism evidence="8">
    <name type="scientific">Fagus sylvatica</name>
    <name type="common">Beechnut</name>
    <dbReference type="NCBI Taxonomy" id="28930"/>
    <lineage>
        <taxon>Eukaryota</taxon>
        <taxon>Viridiplantae</taxon>
        <taxon>Streptophyta</taxon>
        <taxon>Embryophyta</taxon>
        <taxon>Tracheophyta</taxon>
        <taxon>Spermatophyta</taxon>
        <taxon>Magnoliopsida</taxon>
        <taxon>eudicotyledons</taxon>
        <taxon>Gunneridae</taxon>
        <taxon>Pentapetalae</taxon>
        <taxon>rosids</taxon>
        <taxon>fabids</taxon>
        <taxon>Fagales</taxon>
        <taxon>Fagaceae</taxon>
        <taxon>Fagus</taxon>
    </lineage>
</organism>
<feature type="region of interest" description="Disordered" evidence="6">
    <location>
        <begin position="106"/>
        <end position="143"/>
    </location>
</feature>
<dbReference type="Gene3D" id="2.20.25.80">
    <property type="entry name" value="WRKY domain"/>
    <property type="match status" value="1"/>
</dbReference>